<reference evidence="1" key="1">
    <citation type="journal article" date="2014" name="Front. Microbiol.">
        <title>High frequency of phylogenetically diverse reductive dehalogenase-homologous genes in deep subseafloor sedimentary metagenomes.</title>
        <authorList>
            <person name="Kawai M."/>
            <person name="Futagami T."/>
            <person name="Toyoda A."/>
            <person name="Takaki Y."/>
            <person name="Nishi S."/>
            <person name="Hori S."/>
            <person name="Arai W."/>
            <person name="Tsubouchi T."/>
            <person name="Morono Y."/>
            <person name="Uchiyama I."/>
            <person name="Ito T."/>
            <person name="Fujiyama A."/>
            <person name="Inagaki F."/>
            <person name="Takami H."/>
        </authorList>
    </citation>
    <scope>NUCLEOTIDE SEQUENCE</scope>
    <source>
        <strain evidence="1">Expedition CK06-06</strain>
    </source>
</reference>
<gene>
    <name evidence="1" type="ORF">S03H2_14719</name>
</gene>
<name>X1FKN0_9ZZZZ</name>
<accession>X1FKN0</accession>
<protein>
    <submittedName>
        <fullName evidence="1">Uncharacterized protein</fullName>
    </submittedName>
</protein>
<evidence type="ECO:0000313" key="1">
    <source>
        <dbReference type="EMBL" id="GAH45492.1"/>
    </source>
</evidence>
<feature type="non-terminal residue" evidence="1">
    <location>
        <position position="130"/>
    </location>
</feature>
<sequence length="130" mass="15256">MESKNVKFSPLLRDSILIIKEKRELAVKYQKYDKEYDYSYIKSIHIGLAIDEVANRIMDLLDLHLIKRKKWKTEYDAYNAWKGAVENIGILVFQISKISINEMRGFSISEIPYPTIVLNRKDSPLGRIFT</sequence>
<dbReference type="EMBL" id="BARU01007473">
    <property type="protein sequence ID" value="GAH45492.1"/>
    <property type="molecule type" value="Genomic_DNA"/>
</dbReference>
<proteinExistence type="predicted"/>
<dbReference type="AlphaFoldDB" id="X1FKN0"/>
<organism evidence="1">
    <name type="scientific">marine sediment metagenome</name>
    <dbReference type="NCBI Taxonomy" id="412755"/>
    <lineage>
        <taxon>unclassified sequences</taxon>
        <taxon>metagenomes</taxon>
        <taxon>ecological metagenomes</taxon>
    </lineage>
</organism>
<comment type="caution">
    <text evidence="1">The sequence shown here is derived from an EMBL/GenBank/DDBJ whole genome shotgun (WGS) entry which is preliminary data.</text>
</comment>